<name>A0A510HEP9_9ACTN</name>
<gene>
    <name evidence="8" type="ORF">RxyAA322_02630</name>
</gene>
<feature type="domain" description="ABC transmembrane type-1" evidence="7">
    <location>
        <begin position="19"/>
        <end position="198"/>
    </location>
</feature>
<keyword evidence="2 6" id="KW-0813">Transport</keyword>
<keyword evidence="9" id="KW-1185">Reference proteome</keyword>
<feature type="transmembrane region" description="Helical" evidence="6">
    <location>
        <begin position="178"/>
        <end position="201"/>
    </location>
</feature>
<dbReference type="GO" id="GO:0031460">
    <property type="term" value="P:glycine betaine transport"/>
    <property type="evidence" value="ECO:0007669"/>
    <property type="project" value="TreeGrafter"/>
</dbReference>
<evidence type="ECO:0000313" key="8">
    <source>
        <dbReference type="EMBL" id="BBL78409.1"/>
    </source>
</evidence>
<dbReference type="Proteomes" id="UP000318065">
    <property type="component" value="Chromosome"/>
</dbReference>
<evidence type="ECO:0000256" key="6">
    <source>
        <dbReference type="RuleBase" id="RU363032"/>
    </source>
</evidence>
<organism evidence="8 9">
    <name type="scientific">Rubrobacter xylanophilus</name>
    <dbReference type="NCBI Taxonomy" id="49319"/>
    <lineage>
        <taxon>Bacteria</taxon>
        <taxon>Bacillati</taxon>
        <taxon>Actinomycetota</taxon>
        <taxon>Rubrobacteria</taxon>
        <taxon>Rubrobacterales</taxon>
        <taxon>Rubrobacteraceae</taxon>
        <taxon>Rubrobacter</taxon>
    </lineage>
</organism>
<evidence type="ECO:0000256" key="4">
    <source>
        <dbReference type="ARBA" id="ARBA00022989"/>
    </source>
</evidence>
<comment type="subcellular location">
    <subcellularLocation>
        <location evidence="6">Cell membrane</location>
        <topology evidence="6">Multi-pass membrane protein</topology>
    </subcellularLocation>
    <subcellularLocation>
        <location evidence="1">Membrane</location>
        <topology evidence="1">Multi-pass membrane protein</topology>
    </subcellularLocation>
</comment>
<dbReference type="RefSeq" id="WP_244299822.1">
    <property type="nucleotide sequence ID" value="NZ_AP019791.1"/>
</dbReference>
<feature type="transmembrane region" description="Helical" evidence="6">
    <location>
        <begin position="67"/>
        <end position="93"/>
    </location>
</feature>
<dbReference type="AlphaFoldDB" id="A0A510HEP9"/>
<reference evidence="8" key="1">
    <citation type="journal article" date="2019" name="Microbiol. Resour. Announc.">
        <title>Complete Genome Sequence of Rubrobacter xylanophilus Strain AA3-22, Isolated from Arima Onsen in Japan.</title>
        <authorList>
            <person name="Tomariguchi N."/>
            <person name="Miyazaki K."/>
        </authorList>
    </citation>
    <scope>NUCLEOTIDE SEQUENCE [LARGE SCALE GENOMIC DNA]</scope>
    <source>
        <strain evidence="8">AA3-22</strain>
    </source>
</reference>
<dbReference type="Gene3D" id="1.10.3720.10">
    <property type="entry name" value="MetI-like"/>
    <property type="match status" value="1"/>
</dbReference>
<dbReference type="Pfam" id="PF00528">
    <property type="entry name" value="BPD_transp_1"/>
    <property type="match status" value="1"/>
</dbReference>
<feature type="transmembrane region" description="Helical" evidence="6">
    <location>
        <begin position="25"/>
        <end position="46"/>
    </location>
</feature>
<evidence type="ECO:0000256" key="2">
    <source>
        <dbReference type="ARBA" id="ARBA00022448"/>
    </source>
</evidence>
<evidence type="ECO:0000313" key="9">
    <source>
        <dbReference type="Proteomes" id="UP000318065"/>
    </source>
</evidence>
<evidence type="ECO:0000256" key="1">
    <source>
        <dbReference type="ARBA" id="ARBA00004141"/>
    </source>
</evidence>
<dbReference type="EMBL" id="AP019791">
    <property type="protein sequence ID" value="BBL78409.1"/>
    <property type="molecule type" value="Genomic_DNA"/>
</dbReference>
<dbReference type="InterPro" id="IPR035906">
    <property type="entry name" value="MetI-like_sf"/>
</dbReference>
<sequence>MMPGEIIRVFLRPQFPELLLTHVELSALAVGIAALIALPVALAVRNTPLGTAIAINVGNVGRAVPSLALLALALPFLGFGFAPSLVALTALAVPPILINATTGLREVSGEIVDAARGMGLSEAQILRDIQLPIAAPVIFAGVRTSAVQVVASATLATFIGGGGLGDLIVEGFQRGDEAILLAGAISVAALAVATEVLFGALEKALTPKGLRLSRRKQTK</sequence>
<dbReference type="PANTHER" id="PTHR30177">
    <property type="entry name" value="GLYCINE BETAINE/L-PROLINE TRANSPORT SYSTEM PERMEASE PROTEIN PROW"/>
    <property type="match status" value="1"/>
</dbReference>
<evidence type="ECO:0000259" key="7">
    <source>
        <dbReference type="PROSITE" id="PS50928"/>
    </source>
</evidence>
<dbReference type="PANTHER" id="PTHR30177:SF33">
    <property type="entry name" value="POSSIBLE OSMOPROTECTANT (GLYCINE BETAINE_CARNITINE_CHOLINE_L-PROLINE) TRANSPORT INTEGRAL MEMBRANE PROTEIN ABC TRANSPORTER PROZ"/>
    <property type="match status" value="1"/>
</dbReference>
<keyword evidence="4 6" id="KW-1133">Transmembrane helix</keyword>
<evidence type="ECO:0000256" key="3">
    <source>
        <dbReference type="ARBA" id="ARBA00022692"/>
    </source>
</evidence>
<protein>
    <recommendedName>
        <fullName evidence="7">ABC transmembrane type-1 domain-containing protein</fullName>
    </recommendedName>
</protein>
<dbReference type="InterPro" id="IPR000515">
    <property type="entry name" value="MetI-like"/>
</dbReference>
<dbReference type="GO" id="GO:0055085">
    <property type="term" value="P:transmembrane transport"/>
    <property type="evidence" value="ECO:0007669"/>
    <property type="project" value="InterPro"/>
</dbReference>
<evidence type="ECO:0000256" key="5">
    <source>
        <dbReference type="ARBA" id="ARBA00023136"/>
    </source>
</evidence>
<keyword evidence="3 6" id="KW-0812">Transmembrane</keyword>
<dbReference type="PROSITE" id="PS50928">
    <property type="entry name" value="ABC_TM1"/>
    <property type="match status" value="1"/>
</dbReference>
<proteinExistence type="inferred from homology"/>
<accession>A0A510HEP9</accession>
<dbReference type="SUPFAM" id="SSF161098">
    <property type="entry name" value="MetI-like"/>
    <property type="match status" value="1"/>
</dbReference>
<comment type="similarity">
    <text evidence="6">Belongs to the binding-protein-dependent transport system permease family.</text>
</comment>
<dbReference type="InterPro" id="IPR051204">
    <property type="entry name" value="ABC_transp_perm/SBD"/>
</dbReference>
<dbReference type="GO" id="GO:0005886">
    <property type="term" value="C:plasma membrane"/>
    <property type="evidence" value="ECO:0007669"/>
    <property type="project" value="UniProtKB-SubCell"/>
</dbReference>
<dbReference type="CDD" id="cd06261">
    <property type="entry name" value="TM_PBP2"/>
    <property type="match status" value="1"/>
</dbReference>
<keyword evidence="5 6" id="KW-0472">Membrane</keyword>